<dbReference type="EMBL" id="MZMZ02004173">
    <property type="protein sequence ID" value="RQM19760.1"/>
    <property type="molecule type" value="Genomic_DNA"/>
</dbReference>
<name>A0A425CS02_APHAT</name>
<reference evidence="1" key="1">
    <citation type="submission" date="2018-07" db="EMBL/GenBank/DDBJ databases">
        <title>Annotation of Aphanomyces astaci genome assembly.</title>
        <authorList>
            <person name="Studholme D.J."/>
        </authorList>
    </citation>
    <scope>NUCLEOTIDE SEQUENCE [LARGE SCALE GENOMIC DNA]</scope>
    <source>
        <strain evidence="1">Pc</strain>
    </source>
</reference>
<sequence>MLVYAPYQAPQATNDIGESFDYPNFPVKLREDLCNSDARKAIHEVTNLLIHLNDQIELLIEGSIHRKIQVYHKACKIKAEARVDRSSK</sequence>
<gene>
    <name evidence="1" type="ORF">B5M09_011241</name>
</gene>
<dbReference type="Proteomes" id="UP000284702">
    <property type="component" value="Unassembled WGS sequence"/>
</dbReference>
<protein>
    <submittedName>
        <fullName evidence="1">Uncharacterized protein</fullName>
    </submittedName>
</protein>
<dbReference type="AlphaFoldDB" id="A0A425CS02"/>
<keyword evidence="2" id="KW-1185">Reference proteome</keyword>
<organism evidence="1 2">
    <name type="scientific">Aphanomyces astaci</name>
    <name type="common">Crayfish plague agent</name>
    <dbReference type="NCBI Taxonomy" id="112090"/>
    <lineage>
        <taxon>Eukaryota</taxon>
        <taxon>Sar</taxon>
        <taxon>Stramenopiles</taxon>
        <taxon>Oomycota</taxon>
        <taxon>Saprolegniomycetes</taxon>
        <taxon>Saprolegniales</taxon>
        <taxon>Verrucalvaceae</taxon>
        <taxon>Aphanomyces</taxon>
    </lineage>
</organism>
<accession>A0A425CS02</accession>
<comment type="caution">
    <text evidence="1">The sequence shown here is derived from an EMBL/GenBank/DDBJ whole genome shotgun (WGS) entry which is preliminary data.</text>
</comment>
<evidence type="ECO:0000313" key="2">
    <source>
        <dbReference type="Proteomes" id="UP000284702"/>
    </source>
</evidence>
<evidence type="ECO:0000313" key="1">
    <source>
        <dbReference type="EMBL" id="RQM19760.1"/>
    </source>
</evidence>
<proteinExistence type="predicted"/>